<dbReference type="SUPFAM" id="SSF46689">
    <property type="entry name" value="Homeodomain-like"/>
    <property type="match status" value="1"/>
</dbReference>
<evidence type="ECO:0000256" key="3">
    <source>
        <dbReference type="ARBA" id="ARBA00023163"/>
    </source>
</evidence>
<keyword evidence="3" id="KW-0804">Transcription</keyword>
<evidence type="ECO:0000256" key="4">
    <source>
        <dbReference type="PROSITE-ProRule" id="PRU00335"/>
    </source>
</evidence>
<keyword evidence="8" id="KW-1185">Reference proteome</keyword>
<dbReference type="OrthoDB" id="9808189at2"/>
<gene>
    <name evidence="7" type="ORF">GTQ45_13895</name>
</gene>
<proteinExistence type="predicted"/>
<feature type="compositionally biased region" description="Low complexity" evidence="5">
    <location>
        <begin position="1"/>
        <end position="15"/>
    </location>
</feature>
<dbReference type="GeneID" id="300654330"/>
<dbReference type="Gene3D" id="1.10.357.10">
    <property type="entry name" value="Tetracycline Repressor, domain 2"/>
    <property type="match status" value="1"/>
</dbReference>
<dbReference type="PANTHER" id="PTHR30055:SF238">
    <property type="entry name" value="MYCOFACTOCIN BIOSYNTHESIS TRANSCRIPTIONAL REGULATOR MFTR-RELATED"/>
    <property type="match status" value="1"/>
</dbReference>
<feature type="DNA-binding region" description="H-T-H motif" evidence="4">
    <location>
        <begin position="52"/>
        <end position="71"/>
    </location>
</feature>
<evidence type="ECO:0000259" key="6">
    <source>
        <dbReference type="PROSITE" id="PS50977"/>
    </source>
</evidence>
<accession>A0A845QF55</accession>
<comment type="caution">
    <text evidence="7">The sequence shown here is derived from an EMBL/GenBank/DDBJ whole genome shotgun (WGS) entry which is preliminary data.</text>
</comment>
<keyword evidence="2 4" id="KW-0238">DNA-binding</keyword>
<protein>
    <submittedName>
        <fullName evidence="7">TetR family transcriptional regulator</fullName>
    </submittedName>
</protein>
<name>A0A845QF55_9HYPH</name>
<keyword evidence="1" id="KW-0805">Transcription regulation</keyword>
<feature type="domain" description="HTH tetR-type" evidence="6">
    <location>
        <begin position="29"/>
        <end position="89"/>
    </location>
</feature>
<sequence>MSDLTTTDTPAADATVSPEPRARRGQARGDTRARLLAAAEALFVEKGFHATRPQDISRAAGVGHGTFYLHFKDKQDCFLAFAEKAAETLEAFVEEGVSENAPPYESIRGTMERTYQFAEANPGLMAAALTDISVIDGGEGGAVLMQRWGEQWAERLAGWQAEGRLRPGVDTAFIGFAIPGMMRQAGLRAVRDDTEPGAAVDALMEFLSVGLGLTDD</sequence>
<evidence type="ECO:0000256" key="1">
    <source>
        <dbReference type="ARBA" id="ARBA00023015"/>
    </source>
</evidence>
<evidence type="ECO:0000313" key="7">
    <source>
        <dbReference type="EMBL" id="NBG96826.1"/>
    </source>
</evidence>
<dbReference type="Proteomes" id="UP000470384">
    <property type="component" value="Unassembled WGS sequence"/>
</dbReference>
<evidence type="ECO:0000256" key="2">
    <source>
        <dbReference type="ARBA" id="ARBA00023125"/>
    </source>
</evidence>
<dbReference type="GO" id="GO:0003700">
    <property type="term" value="F:DNA-binding transcription factor activity"/>
    <property type="evidence" value="ECO:0007669"/>
    <property type="project" value="TreeGrafter"/>
</dbReference>
<dbReference type="EMBL" id="WXYQ01000012">
    <property type="protein sequence ID" value="NBG96826.1"/>
    <property type="molecule type" value="Genomic_DNA"/>
</dbReference>
<dbReference type="AlphaFoldDB" id="A0A845QF55"/>
<evidence type="ECO:0000256" key="5">
    <source>
        <dbReference type="SAM" id="MobiDB-lite"/>
    </source>
</evidence>
<dbReference type="PANTHER" id="PTHR30055">
    <property type="entry name" value="HTH-TYPE TRANSCRIPTIONAL REGULATOR RUTR"/>
    <property type="match status" value="1"/>
</dbReference>
<dbReference type="SUPFAM" id="SSF48498">
    <property type="entry name" value="Tetracyclin repressor-like, C-terminal domain"/>
    <property type="match status" value="1"/>
</dbReference>
<dbReference type="InterPro" id="IPR050109">
    <property type="entry name" value="HTH-type_TetR-like_transc_reg"/>
</dbReference>
<dbReference type="RefSeq" id="WP_160588842.1">
    <property type="nucleotide sequence ID" value="NZ_BMHN01000001.1"/>
</dbReference>
<dbReference type="InterPro" id="IPR009057">
    <property type="entry name" value="Homeodomain-like_sf"/>
</dbReference>
<dbReference type="InterPro" id="IPR036271">
    <property type="entry name" value="Tet_transcr_reg_TetR-rel_C_sf"/>
</dbReference>
<dbReference type="PROSITE" id="PS50977">
    <property type="entry name" value="HTH_TETR_2"/>
    <property type="match status" value="1"/>
</dbReference>
<dbReference type="PRINTS" id="PR00455">
    <property type="entry name" value="HTHTETR"/>
</dbReference>
<organism evidence="7 8">
    <name type="scientific">Pyruvatibacter mobilis</name>
    <dbReference type="NCBI Taxonomy" id="1712261"/>
    <lineage>
        <taxon>Bacteria</taxon>
        <taxon>Pseudomonadati</taxon>
        <taxon>Pseudomonadota</taxon>
        <taxon>Alphaproteobacteria</taxon>
        <taxon>Hyphomicrobiales</taxon>
        <taxon>Parvibaculaceae</taxon>
        <taxon>Pyruvatibacter</taxon>
    </lineage>
</organism>
<dbReference type="Pfam" id="PF00440">
    <property type="entry name" value="TetR_N"/>
    <property type="match status" value="1"/>
</dbReference>
<dbReference type="GO" id="GO:0000976">
    <property type="term" value="F:transcription cis-regulatory region binding"/>
    <property type="evidence" value="ECO:0007669"/>
    <property type="project" value="TreeGrafter"/>
</dbReference>
<dbReference type="InterPro" id="IPR001647">
    <property type="entry name" value="HTH_TetR"/>
</dbReference>
<feature type="region of interest" description="Disordered" evidence="5">
    <location>
        <begin position="1"/>
        <end position="30"/>
    </location>
</feature>
<evidence type="ECO:0000313" key="8">
    <source>
        <dbReference type="Proteomes" id="UP000470384"/>
    </source>
</evidence>
<reference evidence="7 8" key="1">
    <citation type="journal article" date="2016" name="Int. J. Syst. Evol. Microbiol.">
        <title>Pyruvatibacter mobilis gen. nov., sp. nov., a marine bacterium from the culture broth of Picochlorum sp. 122.</title>
        <authorList>
            <person name="Wang G."/>
            <person name="Tang M."/>
            <person name="Wu H."/>
            <person name="Dai S."/>
            <person name="Li T."/>
            <person name="Chen C."/>
            <person name="He H."/>
            <person name="Fan J."/>
            <person name="Xiang W."/>
            <person name="Li X."/>
        </authorList>
    </citation>
    <scope>NUCLEOTIDE SEQUENCE [LARGE SCALE GENOMIC DNA]</scope>
    <source>
        <strain evidence="7 8">GYP-11</strain>
    </source>
</reference>